<feature type="region of interest" description="Disordered" evidence="1">
    <location>
        <begin position="196"/>
        <end position="218"/>
    </location>
</feature>
<name>A0AAV0VZ11_9HEMI</name>
<evidence type="ECO:0008006" key="5">
    <source>
        <dbReference type="Google" id="ProtNLM"/>
    </source>
</evidence>
<reference evidence="2 4" key="1">
    <citation type="submission" date="2023-01" db="EMBL/GenBank/DDBJ databases">
        <authorList>
            <person name="Whitehead M."/>
        </authorList>
    </citation>
    <scope>NUCLEOTIDE SEQUENCE [LARGE SCALE GENOMIC DNA]</scope>
</reference>
<evidence type="ECO:0000313" key="2">
    <source>
        <dbReference type="EMBL" id="CAI6348880.1"/>
    </source>
</evidence>
<keyword evidence="4" id="KW-1185">Reference proteome</keyword>
<dbReference type="AlphaFoldDB" id="A0AAV0VZ11"/>
<organism evidence="2 4">
    <name type="scientific">Macrosiphum euphorbiae</name>
    <name type="common">potato aphid</name>
    <dbReference type="NCBI Taxonomy" id="13131"/>
    <lineage>
        <taxon>Eukaryota</taxon>
        <taxon>Metazoa</taxon>
        <taxon>Ecdysozoa</taxon>
        <taxon>Arthropoda</taxon>
        <taxon>Hexapoda</taxon>
        <taxon>Insecta</taxon>
        <taxon>Pterygota</taxon>
        <taxon>Neoptera</taxon>
        <taxon>Paraneoptera</taxon>
        <taxon>Hemiptera</taxon>
        <taxon>Sternorrhyncha</taxon>
        <taxon>Aphidomorpha</taxon>
        <taxon>Aphidoidea</taxon>
        <taxon>Aphididae</taxon>
        <taxon>Macrosiphini</taxon>
        <taxon>Macrosiphum</taxon>
    </lineage>
</organism>
<evidence type="ECO:0000313" key="4">
    <source>
        <dbReference type="Proteomes" id="UP001160148"/>
    </source>
</evidence>
<dbReference type="PANTHER" id="PTHR46113:SF1">
    <property type="entry name" value="PEPTIDASE M17 LEUCYL AMINOPEPTIDASE N-TERMINAL DOMAIN-CONTAINING PROTEIN"/>
    <property type="match status" value="1"/>
</dbReference>
<protein>
    <recommendedName>
        <fullName evidence="5">Transposase</fullName>
    </recommendedName>
</protein>
<evidence type="ECO:0000313" key="3">
    <source>
        <dbReference type="EMBL" id="CAI6355985.1"/>
    </source>
</evidence>
<gene>
    <name evidence="3" type="ORF">MEUPH1_LOCUS11776</name>
    <name evidence="2" type="ORF">MEUPH1_LOCUS5512</name>
</gene>
<sequence>MVTKSSLRDANYIYLVGHPSSQIVGSKLPSIQQVLSVFFYNMREVKLNINESSKLVIKEVSIFWQKARIPIKAEQHCITKLQKYYYEWRDLQKLQHRKTETQLKKNEQFISILNDLFDIAQADALNIIKIEEDRSFLISQRQKNRPGSMIGVDLKITRKEERAAERLKVFEENRKRTYSEMEIANTFRDTTLLSDASTSEDEEDMNQPGPSKSPTDCTKKVRGNTDFITAKLAAAFDRCKISDRDAVHILIATAEALGKDLNELVINRTSIRRSRLCLRKERAESIRNKYKISIDDSITIHWDGKLLPALTGKYNVDRLPIVASCNGKEQLLGVPALDTGTGVDQANAIFQTLEDWCVTDNIQAVCCDTTASNMGRIKGASVLLEHLLQRNILYVPCRHHIFEIVLRSVFEVKFGITTSGPDVPIFKRFREFWSNVNTTNFESGIKNEYVEKLLHNVSTEIIEFCISYLNNRLPREDYRELLELTIIFLGGVPPRGLSFKIPGAIHHARWMAKAIYCLKIYIFRKQFDLKQREEISIASICVFIVKLYVKVWFKAPLTSCAPLQDLTFLKDLIKYQSVDKSISDISIKKMCGHLWYLSPEAAAFSFFDEDVSVETKKKMITALNTDSEDEFRKQYILKPNQVDSILNKGLEDFICSESMTLFNRFKINTEFLKIDPSSWQNNENYKKAAAIIKNIPVVNDVAERGVKLIEEYNDKITKDESQKQYLLQVVYDYRKTYPDSRKGTLMKK</sequence>
<evidence type="ECO:0000256" key="1">
    <source>
        <dbReference type="SAM" id="MobiDB-lite"/>
    </source>
</evidence>
<dbReference type="Proteomes" id="UP001160148">
    <property type="component" value="Unassembled WGS sequence"/>
</dbReference>
<dbReference type="PANTHER" id="PTHR46113">
    <property type="entry name" value="SNAC DOMAIN-CONTAINING PROTEIN"/>
    <property type="match status" value="1"/>
</dbReference>
<dbReference type="EMBL" id="CARXXK010000002">
    <property type="protein sequence ID" value="CAI6355985.1"/>
    <property type="molecule type" value="Genomic_DNA"/>
</dbReference>
<proteinExistence type="predicted"/>
<accession>A0AAV0VZ11</accession>
<comment type="caution">
    <text evidence="2">The sequence shown here is derived from an EMBL/GenBank/DDBJ whole genome shotgun (WGS) entry which is preliminary data.</text>
</comment>
<dbReference type="EMBL" id="CARXXK010000001">
    <property type="protein sequence ID" value="CAI6348880.1"/>
    <property type="molecule type" value="Genomic_DNA"/>
</dbReference>